<evidence type="ECO:0000256" key="7">
    <source>
        <dbReference type="SAM" id="Phobius"/>
    </source>
</evidence>
<evidence type="ECO:0000256" key="3">
    <source>
        <dbReference type="ARBA" id="ARBA00022737"/>
    </source>
</evidence>
<dbReference type="SUPFAM" id="SSF48452">
    <property type="entry name" value="TPR-like"/>
    <property type="match status" value="1"/>
</dbReference>
<feature type="repeat" description="TPR" evidence="6">
    <location>
        <begin position="190"/>
        <end position="223"/>
    </location>
</feature>
<dbReference type="EMBL" id="LT838813">
    <property type="protein sequence ID" value="SMD45266.1"/>
    <property type="molecule type" value="Genomic_DNA"/>
</dbReference>
<dbReference type="Pfam" id="PF13181">
    <property type="entry name" value="TPR_8"/>
    <property type="match status" value="1"/>
</dbReference>
<dbReference type="InterPro" id="IPR051476">
    <property type="entry name" value="Bac_ResReg_Asp_Phosphatase"/>
</dbReference>
<keyword evidence="4 6" id="KW-0802">TPR repeat</keyword>
<dbReference type="Gene3D" id="1.25.40.10">
    <property type="entry name" value="Tetratricopeptide repeat domain"/>
    <property type="match status" value="1"/>
</dbReference>
<evidence type="ECO:0000313" key="8">
    <source>
        <dbReference type="EMBL" id="SMD45266.1"/>
    </source>
</evidence>
<dbReference type="InterPro" id="IPR036388">
    <property type="entry name" value="WH-like_DNA-bd_sf"/>
</dbReference>
<keyword evidence="7" id="KW-0472">Membrane</keyword>
<dbReference type="PANTHER" id="PTHR46630:SF1">
    <property type="entry name" value="TETRATRICOPEPTIDE REPEAT PROTEIN 29"/>
    <property type="match status" value="1"/>
</dbReference>
<reference evidence="9" key="1">
    <citation type="submission" date="2017-04" db="EMBL/GenBank/DDBJ databases">
        <authorList>
            <person name="Varghese N."/>
            <person name="Submissions S."/>
        </authorList>
    </citation>
    <scope>NUCLEOTIDE SEQUENCE [LARGE SCALE GENOMIC DNA]</scope>
    <source>
        <strain evidence="9">DSM 16537</strain>
    </source>
</reference>
<keyword evidence="9" id="KW-1185">Reference proteome</keyword>
<dbReference type="InterPro" id="IPR019734">
    <property type="entry name" value="TPR_rpt"/>
</dbReference>
<organism evidence="8 9">
    <name type="scientific">Aquiflexum balticum DSM 16537</name>
    <dbReference type="NCBI Taxonomy" id="758820"/>
    <lineage>
        <taxon>Bacteria</taxon>
        <taxon>Pseudomonadati</taxon>
        <taxon>Bacteroidota</taxon>
        <taxon>Cytophagia</taxon>
        <taxon>Cytophagales</taxon>
        <taxon>Cyclobacteriaceae</taxon>
        <taxon>Aquiflexum</taxon>
    </lineage>
</organism>
<dbReference type="PROSITE" id="PS50005">
    <property type="entry name" value="TPR"/>
    <property type="match status" value="1"/>
</dbReference>
<evidence type="ECO:0000256" key="6">
    <source>
        <dbReference type="PROSITE-ProRule" id="PRU00339"/>
    </source>
</evidence>
<dbReference type="RefSeq" id="WP_084122003.1">
    <property type="nucleotide sequence ID" value="NZ_LT838813.1"/>
</dbReference>
<accession>A0A1W2H9N3</accession>
<evidence type="ECO:0000313" key="9">
    <source>
        <dbReference type="Proteomes" id="UP000192333"/>
    </source>
</evidence>
<comment type="similarity">
    <text evidence="5">Belongs to the Rap family.</text>
</comment>
<keyword evidence="7" id="KW-1133">Transmembrane helix</keyword>
<dbReference type="GO" id="GO:0003677">
    <property type="term" value="F:DNA binding"/>
    <property type="evidence" value="ECO:0007669"/>
    <property type="project" value="InterPro"/>
</dbReference>
<protein>
    <submittedName>
        <fullName evidence="8">Tetratricopeptide repeat-containing protein</fullName>
    </submittedName>
</protein>
<dbReference type="InterPro" id="IPR011990">
    <property type="entry name" value="TPR-like_helical_dom_sf"/>
</dbReference>
<dbReference type="Proteomes" id="UP000192333">
    <property type="component" value="Chromosome I"/>
</dbReference>
<dbReference type="OrthoDB" id="1090267at2"/>
<dbReference type="InterPro" id="IPR016032">
    <property type="entry name" value="Sig_transdc_resp-reg_C-effctor"/>
</dbReference>
<keyword evidence="7" id="KW-0812">Transmembrane</keyword>
<dbReference type="Gene3D" id="1.10.10.10">
    <property type="entry name" value="Winged helix-like DNA-binding domain superfamily/Winged helix DNA-binding domain"/>
    <property type="match status" value="1"/>
</dbReference>
<dbReference type="PANTHER" id="PTHR46630">
    <property type="entry name" value="TETRATRICOPEPTIDE REPEAT PROTEIN 29"/>
    <property type="match status" value="1"/>
</dbReference>
<name>A0A1W2H9N3_9BACT</name>
<comment type="subcellular location">
    <subcellularLocation>
        <location evidence="1">Cytoplasm</location>
    </subcellularLocation>
</comment>
<dbReference type="AlphaFoldDB" id="A0A1W2H9N3"/>
<feature type="transmembrane region" description="Helical" evidence="7">
    <location>
        <begin position="341"/>
        <end position="360"/>
    </location>
</feature>
<gene>
    <name evidence="8" type="ORF">SAMN00777080_3914</name>
</gene>
<dbReference type="SMART" id="SM00028">
    <property type="entry name" value="TPR"/>
    <property type="match status" value="5"/>
</dbReference>
<evidence type="ECO:0000256" key="5">
    <source>
        <dbReference type="ARBA" id="ARBA00038253"/>
    </source>
</evidence>
<keyword evidence="2" id="KW-0963">Cytoplasm</keyword>
<sequence length="548" mass="63394">MKSKLVLLLLVYLFPFQKSFSLQIGEQKDSIEYFFVKAESPIISDSDSSFIFAVKALERSKDLGDNLLLAKSHHLMGRLLFFKGIYSESASNLLIAEDLLQNAEDYSLMIDNYNLRGRIAYKTQNLDSAVSMHQKSLDLSVKIKDEKRQAISMGLLGGIYEKKQDFQTALVHQWTALSIFGKLGIDDLSAEFNENLGSIYEDLGNFDSASFYFQKAFELNVKAGDSLNLISIINNLGDILRKKGQTEEGLSKSSIALDLSRRLDQPYEESSALRDIAKSYFDLKEFPMAYQYLDSSRTVHQEMFSKETATQLALMDELFQMKLKDRKIYELQQKKKFDEKIQILFIVLILLLIGFSWLVINKKNIQSKVRLQLMEREKEIMLTQQKLIETELLHIQLKDQTLRNELELNTKSLTAQTLHVIDKNKMLEGIKHKLQDSLDKDAREQKKNIRNLIKLIEFNFVQDTDWDDFKKNFEKVHEGFFQKLNSKSKDLTPSELRLASLMRMNLSSKDIASTLNISQDSLRISRYRLRKKLALEKGESLQQFILCI</sequence>
<evidence type="ECO:0000256" key="4">
    <source>
        <dbReference type="ARBA" id="ARBA00022803"/>
    </source>
</evidence>
<dbReference type="GO" id="GO:0005737">
    <property type="term" value="C:cytoplasm"/>
    <property type="evidence" value="ECO:0007669"/>
    <property type="project" value="UniProtKB-SubCell"/>
</dbReference>
<proteinExistence type="inferred from homology"/>
<evidence type="ECO:0000256" key="2">
    <source>
        <dbReference type="ARBA" id="ARBA00022490"/>
    </source>
</evidence>
<evidence type="ECO:0000256" key="1">
    <source>
        <dbReference type="ARBA" id="ARBA00004496"/>
    </source>
</evidence>
<dbReference type="STRING" id="758820.SAMN00777080_3914"/>
<keyword evidence="3" id="KW-0677">Repeat</keyword>
<dbReference type="SUPFAM" id="SSF46894">
    <property type="entry name" value="C-terminal effector domain of the bipartite response regulators"/>
    <property type="match status" value="1"/>
</dbReference>
<dbReference type="GO" id="GO:0006355">
    <property type="term" value="P:regulation of DNA-templated transcription"/>
    <property type="evidence" value="ECO:0007669"/>
    <property type="project" value="InterPro"/>
</dbReference>